<dbReference type="EMBL" id="JBBPBK010000016">
    <property type="protein sequence ID" value="KAK9267398.1"/>
    <property type="molecule type" value="Genomic_DNA"/>
</dbReference>
<proteinExistence type="predicted"/>
<sequence>MDICRCEMDSIASTSTPSEHLSEHLTDGVPTSTIGYMSRCAVSQSGPLESTVWGNALHSTGQTFASAEEFRKILYKFSLAHNFRYKWTRNAPNALSTYCAVEGCPWQIKARAIRSTPIVRVTTFNNVHSHNAQDLITMAPMSKAKGIAAILEDEVRQDPDLTPPKIRSEVKRKYGMNVSYKQAWRAKEKTKMNIRGDVSHTYKLLPWLCNRLKDSNPGTIAEWTCDADLNFKQLFIAYGCSINGFLLGCRPIIAVDSSFLSGPYRGALYSATAFNADDEMYPLAFGILSSENYEDWLWFLQHLKGLIGSLKVTIISDRHNALLESVGEVFGSENHSHCFTHLKENFGKQATRKNMGGKKGKEDALRLLNAVAYARLEEDYDIAMANLASFSSHLSKWVEETGPEHWAMSKFPNKRWDKITSNLAESFNSWVRKERHHSVIDFVHEHRNKLGTLLHKHAEEMKNWKQPVGPNIEKKLLENISRSLSTVVYPYMSNKFLVKTGNADISVDLLARECTCQYWQMSGIPCEHACAAIRSMGDKVYSYVDECYLVSTQQRIYNDGLKPVNTHDMPSIDSDGNVQYNVDDCTLVSLDPPTTRRPAGRPRERRIESNHIKKRPLHCSLCLEEGHNRGTCKNPNPGAQR</sequence>
<dbReference type="InterPro" id="IPR018289">
    <property type="entry name" value="MULE_transposase_dom"/>
</dbReference>
<evidence type="ECO:0000256" key="4">
    <source>
        <dbReference type="PROSITE-ProRule" id="PRU00325"/>
    </source>
</evidence>
<evidence type="ECO:0000259" key="5">
    <source>
        <dbReference type="PROSITE" id="PS50966"/>
    </source>
</evidence>
<evidence type="ECO:0000256" key="3">
    <source>
        <dbReference type="ARBA" id="ARBA00022833"/>
    </source>
</evidence>
<evidence type="ECO:0000256" key="2">
    <source>
        <dbReference type="ARBA" id="ARBA00022771"/>
    </source>
</evidence>
<evidence type="ECO:0000313" key="7">
    <source>
        <dbReference type="Proteomes" id="UP001415857"/>
    </source>
</evidence>
<dbReference type="Pfam" id="PF10551">
    <property type="entry name" value="MULE"/>
    <property type="match status" value="1"/>
</dbReference>
<feature type="domain" description="SWIM-type" evidence="5">
    <location>
        <begin position="496"/>
        <end position="537"/>
    </location>
</feature>
<organism evidence="6 7">
    <name type="scientific">Liquidambar formosana</name>
    <name type="common">Formosan gum</name>
    <dbReference type="NCBI Taxonomy" id="63359"/>
    <lineage>
        <taxon>Eukaryota</taxon>
        <taxon>Viridiplantae</taxon>
        <taxon>Streptophyta</taxon>
        <taxon>Embryophyta</taxon>
        <taxon>Tracheophyta</taxon>
        <taxon>Spermatophyta</taxon>
        <taxon>Magnoliopsida</taxon>
        <taxon>eudicotyledons</taxon>
        <taxon>Gunneridae</taxon>
        <taxon>Pentapetalae</taxon>
        <taxon>Saxifragales</taxon>
        <taxon>Altingiaceae</taxon>
        <taxon>Liquidambar</taxon>
    </lineage>
</organism>
<dbReference type="SMART" id="SM00575">
    <property type="entry name" value="ZnF_PMZ"/>
    <property type="match status" value="1"/>
</dbReference>
<evidence type="ECO:0000313" key="6">
    <source>
        <dbReference type="EMBL" id="KAK9267398.1"/>
    </source>
</evidence>
<dbReference type="InterPro" id="IPR006564">
    <property type="entry name" value="Znf_PMZ"/>
</dbReference>
<keyword evidence="3" id="KW-0862">Zinc</keyword>
<keyword evidence="7" id="KW-1185">Reference proteome</keyword>
<comment type="caution">
    <text evidence="6">The sequence shown here is derived from an EMBL/GenBank/DDBJ whole genome shotgun (WGS) entry which is preliminary data.</text>
</comment>
<dbReference type="PROSITE" id="PS50966">
    <property type="entry name" value="ZF_SWIM"/>
    <property type="match status" value="1"/>
</dbReference>
<dbReference type="Pfam" id="PF03108">
    <property type="entry name" value="DBD_Tnp_Mut"/>
    <property type="match status" value="1"/>
</dbReference>
<evidence type="ECO:0000256" key="1">
    <source>
        <dbReference type="ARBA" id="ARBA00022723"/>
    </source>
</evidence>
<dbReference type="InterPro" id="IPR004332">
    <property type="entry name" value="Transposase_MuDR"/>
</dbReference>
<keyword evidence="1" id="KW-0479">Metal-binding</keyword>
<dbReference type="PANTHER" id="PTHR31973">
    <property type="entry name" value="POLYPROTEIN, PUTATIVE-RELATED"/>
    <property type="match status" value="1"/>
</dbReference>
<dbReference type="GO" id="GO:0008270">
    <property type="term" value="F:zinc ion binding"/>
    <property type="evidence" value="ECO:0007669"/>
    <property type="project" value="UniProtKB-KW"/>
</dbReference>
<accession>A0AAP0N7C5</accession>
<protein>
    <recommendedName>
        <fullName evidence="5">SWIM-type domain-containing protein</fullName>
    </recommendedName>
</protein>
<dbReference type="Pfam" id="PF04434">
    <property type="entry name" value="SWIM"/>
    <property type="match status" value="1"/>
</dbReference>
<dbReference type="PANTHER" id="PTHR31973:SF187">
    <property type="entry name" value="MUTATOR TRANSPOSASE MUDRA PROTEIN"/>
    <property type="match status" value="1"/>
</dbReference>
<reference evidence="6 7" key="1">
    <citation type="journal article" date="2024" name="Plant J.">
        <title>Genome sequences and population genomics reveal climatic adaptation and genomic divergence between two closely related sweetgum species.</title>
        <authorList>
            <person name="Xu W.Q."/>
            <person name="Ren C.Q."/>
            <person name="Zhang X.Y."/>
            <person name="Comes H.P."/>
            <person name="Liu X.H."/>
            <person name="Li Y.G."/>
            <person name="Kettle C.J."/>
            <person name="Jalonen R."/>
            <person name="Gaisberger H."/>
            <person name="Ma Y.Z."/>
            <person name="Qiu Y.X."/>
        </authorList>
    </citation>
    <scope>NUCLEOTIDE SEQUENCE [LARGE SCALE GENOMIC DNA]</scope>
    <source>
        <strain evidence="6">Hangzhou</strain>
    </source>
</reference>
<name>A0AAP0N7C5_LIQFO</name>
<keyword evidence="2 4" id="KW-0863">Zinc-finger</keyword>
<dbReference type="AlphaFoldDB" id="A0AAP0N7C5"/>
<gene>
    <name evidence="6" type="ORF">L1049_009823</name>
</gene>
<dbReference type="Proteomes" id="UP001415857">
    <property type="component" value="Unassembled WGS sequence"/>
</dbReference>
<dbReference type="InterPro" id="IPR007527">
    <property type="entry name" value="Znf_SWIM"/>
</dbReference>